<dbReference type="OrthoDB" id="115141at2759"/>
<dbReference type="PANTHER" id="PTHR37984">
    <property type="entry name" value="PROTEIN CBG26694"/>
    <property type="match status" value="1"/>
</dbReference>
<dbReference type="EMBL" id="BSXT01000580">
    <property type="protein sequence ID" value="GMF30451.1"/>
    <property type="molecule type" value="Genomic_DNA"/>
</dbReference>
<sequence>MLSAGVIEPGESAWGFPVVLVRKKDGSVRFCVDYRALNSITHKDVYPLPRIEEKLESLGGARLFTTLELRSGYWQIRVAEEDRDKTVFMTKSGLYRFRRMPFGLTNAPATFQRLMNGALRGLTWLTCLVDLDDIIIFTKGSIEQHVIELAGVLERLRAAGLSFKLKKRTFATTSMEYLGHHLSDKGVQPAERLVTSVRDFPRPSDTTEVKRFVHLAGYYRKFIAAFGIIVEPLTRLLKKDVPWEWSEAQEFVFERVKMLLTTRPLLLYPNFELPFRLVTDASKVGLGACLMQDRGRGWQPIAYGSKVNSTAETNYSIT</sequence>
<evidence type="ECO:0000313" key="3">
    <source>
        <dbReference type="EMBL" id="GMF30451.1"/>
    </source>
</evidence>
<dbReference type="Proteomes" id="UP001165121">
    <property type="component" value="Unassembled WGS sequence"/>
</dbReference>
<keyword evidence="4" id="KW-1185">Reference proteome</keyword>
<gene>
    <name evidence="3" type="ORF">Pfra01_000675300</name>
</gene>
<dbReference type="PANTHER" id="PTHR37984:SF5">
    <property type="entry name" value="PROTEIN NYNRIN-LIKE"/>
    <property type="match status" value="1"/>
</dbReference>
<dbReference type="SUPFAM" id="SSF56672">
    <property type="entry name" value="DNA/RNA polymerases"/>
    <property type="match status" value="1"/>
</dbReference>
<organism evidence="3 4">
    <name type="scientific">Phytophthora fragariaefolia</name>
    <dbReference type="NCBI Taxonomy" id="1490495"/>
    <lineage>
        <taxon>Eukaryota</taxon>
        <taxon>Sar</taxon>
        <taxon>Stramenopiles</taxon>
        <taxon>Oomycota</taxon>
        <taxon>Peronosporomycetes</taxon>
        <taxon>Peronosporales</taxon>
        <taxon>Peronosporaceae</taxon>
        <taxon>Phytophthora</taxon>
    </lineage>
</organism>
<dbReference type="Pfam" id="PF17919">
    <property type="entry name" value="RT_RNaseH_2"/>
    <property type="match status" value="1"/>
</dbReference>
<evidence type="ECO:0000259" key="2">
    <source>
        <dbReference type="PROSITE" id="PS50878"/>
    </source>
</evidence>
<dbReference type="Pfam" id="PF00078">
    <property type="entry name" value="RVT_1"/>
    <property type="match status" value="1"/>
</dbReference>
<accession>A0A9W6UBK1</accession>
<dbReference type="InterPro" id="IPR050951">
    <property type="entry name" value="Retrovirus_Pol_polyprotein"/>
</dbReference>
<keyword evidence="1" id="KW-0511">Multifunctional enzyme</keyword>
<feature type="domain" description="Reverse transcriptase" evidence="2">
    <location>
        <begin position="2"/>
        <end position="182"/>
    </location>
</feature>
<comment type="caution">
    <text evidence="3">The sequence shown here is derived from an EMBL/GenBank/DDBJ whole genome shotgun (WGS) entry which is preliminary data.</text>
</comment>
<name>A0A9W6UBK1_9STRA</name>
<dbReference type="AlphaFoldDB" id="A0A9W6UBK1"/>
<dbReference type="GO" id="GO:0003824">
    <property type="term" value="F:catalytic activity"/>
    <property type="evidence" value="ECO:0007669"/>
    <property type="project" value="UniProtKB-KW"/>
</dbReference>
<dbReference type="CDD" id="cd01647">
    <property type="entry name" value="RT_LTR"/>
    <property type="match status" value="1"/>
</dbReference>
<evidence type="ECO:0000256" key="1">
    <source>
        <dbReference type="ARBA" id="ARBA00023268"/>
    </source>
</evidence>
<dbReference type="Gene3D" id="3.10.10.10">
    <property type="entry name" value="HIV Type 1 Reverse Transcriptase, subunit A, domain 1"/>
    <property type="match status" value="1"/>
</dbReference>
<dbReference type="PROSITE" id="PS50878">
    <property type="entry name" value="RT_POL"/>
    <property type="match status" value="1"/>
</dbReference>
<evidence type="ECO:0000313" key="4">
    <source>
        <dbReference type="Proteomes" id="UP001165121"/>
    </source>
</evidence>
<dbReference type="InterPro" id="IPR043128">
    <property type="entry name" value="Rev_trsase/Diguanyl_cyclase"/>
</dbReference>
<dbReference type="InterPro" id="IPR000477">
    <property type="entry name" value="RT_dom"/>
</dbReference>
<protein>
    <submittedName>
        <fullName evidence="3">Unnamed protein product</fullName>
    </submittedName>
</protein>
<proteinExistence type="predicted"/>
<dbReference type="InterPro" id="IPR041577">
    <property type="entry name" value="RT_RNaseH_2"/>
</dbReference>
<reference evidence="3" key="1">
    <citation type="submission" date="2023-04" db="EMBL/GenBank/DDBJ databases">
        <title>Phytophthora fragariaefolia NBRC 109709.</title>
        <authorList>
            <person name="Ichikawa N."/>
            <person name="Sato H."/>
            <person name="Tonouchi N."/>
        </authorList>
    </citation>
    <scope>NUCLEOTIDE SEQUENCE</scope>
    <source>
        <strain evidence="3">NBRC 109709</strain>
    </source>
</reference>
<dbReference type="FunFam" id="3.30.70.270:FF:000020">
    <property type="entry name" value="Transposon Tf2-6 polyprotein-like Protein"/>
    <property type="match status" value="1"/>
</dbReference>
<dbReference type="Gene3D" id="3.30.70.270">
    <property type="match status" value="2"/>
</dbReference>
<dbReference type="InterPro" id="IPR043502">
    <property type="entry name" value="DNA/RNA_pol_sf"/>
</dbReference>